<evidence type="ECO:0000313" key="2">
    <source>
        <dbReference type="EMBL" id="QNO46393.1"/>
    </source>
</evidence>
<dbReference type="InterPro" id="IPR015795">
    <property type="entry name" value="Pyrv_Knase_C"/>
</dbReference>
<dbReference type="EMBL" id="MT631189">
    <property type="protein sequence ID" value="QNO46393.1"/>
    <property type="molecule type" value="Genomic_DNA"/>
</dbReference>
<sequence>MDKGIIYFEEPGAANTDETVRAAVERASELGVKHIVVASTTGSTGIKVAKAAEGTDIKTIVVTLHYGARGAETWLVDDLNLKTLQEMGASVFTQTHALSGVERSFSDKLGGASRSETIAAVLRSLFGIGFKVAVEITIMAADSGMIPVSNDSEIIAIGGTGTGADVACVIRPGHANSFFDMQVREIIAMPRVK</sequence>
<feature type="domain" description="Pyruvate kinase C-terminal" evidence="1">
    <location>
        <begin position="18"/>
        <end position="169"/>
    </location>
</feature>
<dbReference type="SUPFAM" id="SSF52935">
    <property type="entry name" value="PK C-terminal domain-like"/>
    <property type="match status" value="1"/>
</dbReference>
<evidence type="ECO:0000313" key="4">
    <source>
        <dbReference type="EMBL" id="QNO49120.1"/>
    </source>
</evidence>
<dbReference type="Pfam" id="PF02887">
    <property type="entry name" value="PK_C"/>
    <property type="match status" value="1"/>
</dbReference>
<dbReference type="AlphaFoldDB" id="A0A7G9YM49"/>
<accession>A0A7G9YM49</accession>
<protein>
    <recommendedName>
        <fullName evidence="1">Pyruvate kinase C-terminal domain-containing protein</fullName>
    </recommendedName>
</protein>
<dbReference type="Gene3D" id="3.40.1380.20">
    <property type="entry name" value="Pyruvate kinase, C-terminal domain"/>
    <property type="match status" value="1"/>
</dbReference>
<dbReference type="InterPro" id="IPR036918">
    <property type="entry name" value="Pyrv_Knase_C_sf"/>
</dbReference>
<evidence type="ECO:0000313" key="3">
    <source>
        <dbReference type="EMBL" id="QNO49083.1"/>
    </source>
</evidence>
<organism evidence="3">
    <name type="scientific">Candidatus Methanogaster sp. ANME-2c ERB4</name>
    <dbReference type="NCBI Taxonomy" id="2759911"/>
    <lineage>
        <taxon>Archaea</taxon>
        <taxon>Methanobacteriati</taxon>
        <taxon>Methanobacteriota</taxon>
        <taxon>Stenosarchaea group</taxon>
        <taxon>Methanomicrobia</taxon>
        <taxon>Methanosarcinales</taxon>
        <taxon>ANME-2 cluster</taxon>
        <taxon>Candidatus Methanogasteraceae</taxon>
        <taxon>Candidatus Methanogaster</taxon>
    </lineage>
</organism>
<dbReference type="EMBL" id="MT631372">
    <property type="protein sequence ID" value="QNO49120.1"/>
    <property type="molecule type" value="Genomic_DNA"/>
</dbReference>
<evidence type="ECO:0000259" key="1">
    <source>
        <dbReference type="Pfam" id="PF02887"/>
    </source>
</evidence>
<name>A0A7G9YM49_9EURY</name>
<dbReference type="EMBL" id="MT631371">
    <property type="protein sequence ID" value="QNO49083.1"/>
    <property type="molecule type" value="Genomic_DNA"/>
</dbReference>
<reference evidence="3" key="1">
    <citation type="submission" date="2020-06" db="EMBL/GenBank/DDBJ databases">
        <title>Unique genomic features of the anaerobic methanotrophic archaea.</title>
        <authorList>
            <person name="Chadwick G.L."/>
            <person name="Skennerton C.T."/>
            <person name="Laso-Perez R."/>
            <person name="Leu A.O."/>
            <person name="Speth D.R."/>
            <person name="Yu H."/>
            <person name="Morgan-Lang C."/>
            <person name="Hatzenpichler R."/>
            <person name="Goudeau D."/>
            <person name="Malmstrom R."/>
            <person name="Brazelton W.J."/>
            <person name="Woyke T."/>
            <person name="Hallam S.J."/>
            <person name="Tyson G.W."/>
            <person name="Wegener G."/>
            <person name="Boetius A."/>
            <person name="Orphan V."/>
        </authorList>
    </citation>
    <scope>NUCLEOTIDE SEQUENCE</scope>
</reference>
<proteinExistence type="predicted"/>
<dbReference type="PIRSF" id="PIRSF016138">
    <property type="entry name" value="UCP016138"/>
    <property type="match status" value="1"/>
</dbReference>
<gene>
    <name evidence="3" type="ORF">CPECMPGB_00002</name>
    <name evidence="4" type="ORF">DBBAIPCH_00002</name>
    <name evidence="2" type="ORF">NIBJONLA_00010</name>
</gene>
<dbReference type="InterPro" id="IPR015074">
    <property type="entry name" value="DUF1867"/>
</dbReference>